<reference evidence="2" key="1">
    <citation type="journal article" date="2019" name="Int. J. Syst. Evol. Microbiol.">
        <title>The Global Catalogue of Microorganisms (GCM) 10K type strain sequencing project: providing services to taxonomists for standard genome sequencing and annotation.</title>
        <authorList>
            <consortium name="The Broad Institute Genomics Platform"/>
            <consortium name="The Broad Institute Genome Sequencing Center for Infectious Disease"/>
            <person name="Wu L."/>
            <person name="Ma J."/>
        </authorList>
    </citation>
    <scope>NUCLEOTIDE SEQUENCE [LARGE SCALE GENOMIC DNA]</scope>
    <source>
        <strain evidence="2">KCTC 33792</strain>
    </source>
</reference>
<dbReference type="RefSeq" id="WP_380713869.1">
    <property type="nucleotide sequence ID" value="NZ_JBHUML010000005.1"/>
</dbReference>
<keyword evidence="2" id="KW-1185">Reference proteome</keyword>
<dbReference type="Gene3D" id="1.20.120.330">
    <property type="entry name" value="Nucleotidyltransferases domain 2"/>
    <property type="match status" value="1"/>
</dbReference>
<dbReference type="NCBIfam" id="TIGR01987">
    <property type="entry name" value="HI0074"/>
    <property type="match status" value="1"/>
</dbReference>
<sequence length="137" mass="16631">MMMRGKDVRWRQRFENFSRAYRTLMEAVEQYPALSTLEKEGMIQRFEYTFELAWKTLKDFLEAQGVDVPFPRDVLKTAYQYNLIDNGEIWLEMLESRNILAHTYNEERFYLAVEKIKNEFSPAITQTFRMLKEKYDE</sequence>
<dbReference type="SUPFAM" id="SSF81593">
    <property type="entry name" value="Nucleotidyltransferase substrate binding subunit/domain"/>
    <property type="match status" value="1"/>
</dbReference>
<evidence type="ECO:0000313" key="1">
    <source>
        <dbReference type="EMBL" id="MFD2706561.1"/>
    </source>
</evidence>
<dbReference type="InterPro" id="IPR010235">
    <property type="entry name" value="HepT"/>
</dbReference>
<protein>
    <submittedName>
        <fullName evidence="1">Nucleotidyltransferase substrate binding protein</fullName>
    </submittedName>
</protein>
<evidence type="ECO:0000313" key="2">
    <source>
        <dbReference type="Proteomes" id="UP001597520"/>
    </source>
</evidence>
<dbReference type="Proteomes" id="UP001597520">
    <property type="component" value="Unassembled WGS sequence"/>
</dbReference>
<accession>A0ABW5T441</accession>
<dbReference type="EMBL" id="JBHUML010000005">
    <property type="protein sequence ID" value="MFD2706561.1"/>
    <property type="molecule type" value="Genomic_DNA"/>
</dbReference>
<gene>
    <name evidence="1" type="ORF">ACFSUB_13930</name>
</gene>
<name>A0ABW5T441_9BACI</name>
<organism evidence="1 2">
    <name type="scientific">Salibacterium lacus</name>
    <dbReference type="NCBI Taxonomy" id="1898109"/>
    <lineage>
        <taxon>Bacteria</taxon>
        <taxon>Bacillati</taxon>
        <taxon>Bacillota</taxon>
        <taxon>Bacilli</taxon>
        <taxon>Bacillales</taxon>
        <taxon>Bacillaceae</taxon>
    </lineage>
</organism>
<proteinExistence type="predicted"/>
<comment type="caution">
    <text evidence="1">The sequence shown here is derived from an EMBL/GenBank/DDBJ whole genome shotgun (WGS) entry which is preliminary data.</text>
</comment>
<dbReference type="Pfam" id="PF08780">
    <property type="entry name" value="NTase_sub_bind"/>
    <property type="match status" value="1"/>
</dbReference>